<keyword evidence="1" id="KW-0812">Transmembrane</keyword>
<sequence>MCKYLRRPAPGGQAPHVNIDTQSALPLTVLTRNDEVRVHHLYHTRRQSMGRFLRKIFAVATTLTIVLAFGPLAPAAVAAQTKEDKAVLDELLDILKDKGHITEDKYQELKTRAKKEGAERLLAGLKDWTPYLKSADGQHKVELHGRLNFDVRSYEGDAKKLDSNRSNVSPTRSDLVTNLLVRRARIGIDATFFKYLDFKVEGDFSEGSSFSLTDGYGELNYWPEFRVRGGQFKVPFSFEELTSSRFIDFVERSVVNNLVPARDVGAMVHGSLLGGSLDYSAGIFNGTGANASDKNDSKDYAGRLLVRPFKGLDVPLLQKLHIAGHMTYGDQDKADSLRGRTDARFEFFPRVPTQGDRVRYGFEVVHAYGPFGLYGEYVKTREERNGLGTGGTDLDDVEGRGWYVASTWLLTGEEKVHGKAPKVKNNFDPRTGRWGALELAARFAQLDFISDDPLASPGENGVDALTVGFNWYLSPNVRLMFNYVNNWYDNKKMTAVKGDETSWEILSRLAVWF</sequence>
<evidence type="ECO:0000313" key="2">
    <source>
        <dbReference type="EMBL" id="VUZ86253.1"/>
    </source>
</evidence>
<name>A0A564ZM31_9BACT</name>
<keyword evidence="3" id="KW-1185">Reference proteome</keyword>
<accession>A0A564ZM31</accession>
<gene>
    <name evidence="2" type="ORF">MELA_02653</name>
</gene>
<proteinExistence type="predicted"/>
<keyword evidence="1" id="KW-0472">Membrane</keyword>
<reference evidence="2 3" key="1">
    <citation type="submission" date="2019-07" db="EMBL/GenBank/DDBJ databases">
        <authorList>
            <person name="Cremers G."/>
        </authorList>
    </citation>
    <scope>NUCLEOTIDE SEQUENCE [LARGE SCALE GENOMIC DNA]</scope>
</reference>
<evidence type="ECO:0000313" key="3">
    <source>
        <dbReference type="Proteomes" id="UP000334340"/>
    </source>
</evidence>
<evidence type="ECO:0000256" key="1">
    <source>
        <dbReference type="SAM" id="Phobius"/>
    </source>
</evidence>
<dbReference type="Proteomes" id="UP000334340">
    <property type="component" value="Unassembled WGS sequence"/>
</dbReference>
<dbReference type="Gene3D" id="2.40.160.10">
    <property type="entry name" value="Porin"/>
    <property type="match status" value="1"/>
</dbReference>
<dbReference type="SUPFAM" id="SSF56935">
    <property type="entry name" value="Porins"/>
    <property type="match status" value="1"/>
</dbReference>
<dbReference type="Pfam" id="PF07396">
    <property type="entry name" value="Porin_O_P"/>
    <property type="match status" value="1"/>
</dbReference>
<dbReference type="AlphaFoldDB" id="A0A564ZM31"/>
<organism evidence="2 3">
    <name type="scientific">Candidatus Methylomirabilis lanthanidiphila</name>
    <dbReference type="NCBI Taxonomy" id="2211376"/>
    <lineage>
        <taxon>Bacteria</taxon>
        <taxon>Candidatus Methylomirabilota</taxon>
        <taxon>Candidatus Methylomirabilia</taxon>
        <taxon>Candidatus Methylomirabilales</taxon>
        <taxon>Candidatus Methylomirabilaceae</taxon>
        <taxon>Candidatus Methylomirabilis</taxon>
    </lineage>
</organism>
<dbReference type="InterPro" id="IPR023614">
    <property type="entry name" value="Porin_dom_sf"/>
</dbReference>
<dbReference type="InterPro" id="IPR010870">
    <property type="entry name" value="Porin_O/P"/>
</dbReference>
<keyword evidence="1" id="KW-1133">Transmembrane helix</keyword>
<dbReference type="EMBL" id="CABIKM010000048">
    <property type="protein sequence ID" value="VUZ86253.1"/>
    <property type="molecule type" value="Genomic_DNA"/>
</dbReference>
<protein>
    <submittedName>
        <fullName evidence="2">Phosphate-selective porin O and P</fullName>
    </submittedName>
</protein>
<feature type="transmembrane region" description="Helical" evidence="1">
    <location>
        <begin position="56"/>
        <end position="77"/>
    </location>
</feature>